<evidence type="ECO:0000313" key="3">
    <source>
        <dbReference type="EMBL" id="CAH0100373.1"/>
    </source>
</evidence>
<accession>A0A8J2W039</accession>
<feature type="chain" id="PRO_5035321732" evidence="2">
    <location>
        <begin position="18"/>
        <end position="409"/>
    </location>
</feature>
<keyword evidence="2" id="KW-0732">Signal</keyword>
<sequence>MLLIHLLVIALIGHCLAVADPNRSAANQSDGSRKPVLVYASTNGETRKTFEEEKKTGFRRSIPPGAALGFTSGGFDAGLGTGFMMHNNGGLGFAGTSLGIGTAGLPNNNFIGSSFGTAGLANNFVGLNGYTGGYGVDGLSNPLGYRNSMVYSPFASNMGGFGANTAGAFNQPGLGAGYYWPNRQGLMMTNNFNGLGAGGFNDPTGYSNSFGINGANAGFNGMNGFNNFAGLGSVNTLRNGANTFNLPPGTFVPQSFNGGVTSSLNGLGTGVGYSNNFGSLSNGINGFSSANSLNNRFGNGFNNGLNNFSSFNTAGVSGFNNPGQQFGVNAFSESNSFKRSPLDPTSPYYIQLYNSGNNEDEQADSSNWNNRNSGLSASSRGTSSGTGTGVTSHSAGGQIRSNSNVSASV</sequence>
<keyword evidence="4" id="KW-1185">Reference proteome</keyword>
<organism evidence="3 4">
    <name type="scientific">Daphnia galeata</name>
    <dbReference type="NCBI Taxonomy" id="27404"/>
    <lineage>
        <taxon>Eukaryota</taxon>
        <taxon>Metazoa</taxon>
        <taxon>Ecdysozoa</taxon>
        <taxon>Arthropoda</taxon>
        <taxon>Crustacea</taxon>
        <taxon>Branchiopoda</taxon>
        <taxon>Diplostraca</taxon>
        <taxon>Cladocera</taxon>
        <taxon>Anomopoda</taxon>
        <taxon>Daphniidae</taxon>
        <taxon>Daphnia</taxon>
    </lineage>
</organism>
<feature type="region of interest" description="Disordered" evidence="1">
    <location>
        <begin position="348"/>
        <end position="409"/>
    </location>
</feature>
<protein>
    <submittedName>
        <fullName evidence="3">Uncharacterized protein</fullName>
    </submittedName>
</protein>
<proteinExistence type="predicted"/>
<evidence type="ECO:0000256" key="1">
    <source>
        <dbReference type="SAM" id="MobiDB-lite"/>
    </source>
</evidence>
<dbReference type="OrthoDB" id="6371640at2759"/>
<dbReference type="EMBL" id="CAKKLH010000035">
    <property type="protein sequence ID" value="CAH0100373.1"/>
    <property type="molecule type" value="Genomic_DNA"/>
</dbReference>
<feature type="compositionally biased region" description="Polar residues" evidence="1">
    <location>
        <begin position="399"/>
        <end position="409"/>
    </location>
</feature>
<feature type="compositionally biased region" description="Low complexity" evidence="1">
    <location>
        <begin position="373"/>
        <end position="397"/>
    </location>
</feature>
<evidence type="ECO:0000256" key="2">
    <source>
        <dbReference type="SAM" id="SignalP"/>
    </source>
</evidence>
<gene>
    <name evidence="3" type="ORF">DGAL_LOCUS2603</name>
</gene>
<reference evidence="3" key="1">
    <citation type="submission" date="2021-11" db="EMBL/GenBank/DDBJ databases">
        <authorList>
            <person name="Schell T."/>
        </authorList>
    </citation>
    <scope>NUCLEOTIDE SEQUENCE</scope>
    <source>
        <strain evidence="3">M5</strain>
    </source>
</reference>
<feature type="signal peptide" evidence="2">
    <location>
        <begin position="1"/>
        <end position="17"/>
    </location>
</feature>
<comment type="caution">
    <text evidence="3">The sequence shown here is derived from an EMBL/GenBank/DDBJ whole genome shotgun (WGS) entry which is preliminary data.</text>
</comment>
<evidence type="ECO:0000313" key="4">
    <source>
        <dbReference type="Proteomes" id="UP000789390"/>
    </source>
</evidence>
<dbReference type="Proteomes" id="UP000789390">
    <property type="component" value="Unassembled WGS sequence"/>
</dbReference>
<dbReference type="AlphaFoldDB" id="A0A8J2W039"/>
<name>A0A8J2W039_9CRUS</name>